<dbReference type="SUPFAM" id="SSF50630">
    <property type="entry name" value="Acid proteases"/>
    <property type="match status" value="1"/>
</dbReference>
<dbReference type="GO" id="GO:0016020">
    <property type="term" value="C:membrane"/>
    <property type="evidence" value="ECO:0007669"/>
    <property type="project" value="UniProtKB-SubCell"/>
</dbReference>
<evidence type="ECO:0000256" key="4">
    <source>
        <dbReference type="ARBA" id="ARBA00023136"/>
    </source>
</evidence>
<evidence type="ECO:0000313" key="7">
    <source>
        <dbReference type="EMBL" id="KAF2104819.1"/>
    </source>
</evidence>
<sequence>MAQCTDDSIPLNIDMFDSWAEASALVSKAIRVNVGTPGQQVVVYPANTQDDFFVYNDTNTIKYEGPSPLQPLDLAALGHYNWNKSSTYKPTSLADWNGTDRYYDPSQFNFFHDTLRVGNNLTLEGAPMYTGKTLEGILINTIPLSSTSVILNALKESGQILSRVVGYWPGSRGSPPANASLVLGGYDASRANQNELAVTLKNPPGCPECTNVTRLSYNGPNGTVNLMEGYTDPFTIAFEMYAPTLQLVDQSYDNLAKATGGIYNETLGRLVYPSRPEGNITVTLANNYTTVIPTEEFFIPLPTLSDSGTIGENPDIYTALISNITTPGQPMLWGRPYLSMNYIVFDWSRTETSLYTARRVLSFNEGEGSQLYPVCEPQKNSPSNHTTGPQTSSGSSHHSSHTGAIAGGVVGGVVGLALILALAFFLFRRHKRNNRQSAYKDKPELEDTQVSGMMKKTGPSAELDGTEYNELPTTMPNELDNSTAVQEMEENKAAAELPSPESPAYEMEGDIYHTPISPHPDTRPPEKMPIDGAE</sequence>
<evidence type="ECO:0000256" key="6">
    <source>
        <dbReference type="SAM" id="Phobius"/>
    </source>
</evidence>
<feature type="transmembrane region" description="Helical" evidence="6">
    <location>
        <begin position="405"/>
        <end position="427"/>
    </location>
</feature>
<dbReference type="Proteomes" id="UP000799772">
    <property type="component" value="Unassembled WGS sequence"/>
</dbReference>
<feature type="compositionally biased region" description="Low complexity" evidence="5">
    <location>
        <begin position="385"/>
        <end position="401"/>
    </location>
</feature>
<dbReference type="Gene3D" id="1.20.5.510">
    <property type="entry name" value="Single helix bin"/>
    <property type="match status" value="1"/>
</dbReference>
<keyword evidence="4 6" id="KW-0472">Membrane</keyword>
<feature type="region of interest" description="Disordered" evidence="5">
    <location>
        <begin position="488"/>
        <end position="534"/>
    </location>
</feature>
<protein>
    <recommendedName>
        <fullName evidence="9">Peptidase A1 domain-containing protein</fullName>
    </recommendedName>
</protein>
<feature type="compositionally biased region" description="Low complexity" evidence="5">
    <location>
        <begin position="494"/>
        <end position="504"/>
    </location>
</feature>
<dbReference type="GO" id="GO:0071944">
    <property type="term" value="C:cell periphery"/>
    <property type="evidence" value="ECO:0007669"/>
    <property type="project" value="UniProtKB-ARBA"/>
</dbReference>
<dbReference type="Gene3D" id="2.40.70.10">
    <property type="entry name" value="Acid Proteases"/>
    <property type="match status" value="2"/>
</dbReference>
<comment type="subcellular location">
    <subcellularLocation>
        <location evidence="1">Membrane</location>
        <topology evidence="1">Single-pass membrane protein</topology>
    </subcellularLocation>
</comment>
<gene>
    <name evidence="7" type="ORF">NA57DRAFT_51619</name>
</gene>
<evidence type="ECO:0000256" key="1">
    <source>
        <dbReference type="ARBA" id="ARBA00004167"/>
    </source>
</evidence>
<dbReference type="PANTHER" id="PTHR15549:SF26">
    <property type="entry name" value="AXIAL BUDDING PATTERN PROTEIN 2-RELATED"/>
    <property type="match status" value="1"/>
</dbReference>
<feature type="region of interest" description="Disordered" evidence="5">
    <location>
        <begin position="372"/>
        <end position="401"/>
    </location>
</feature>
<dbReference type="InterPro" id="IPR051694">
    <property type="entry name" value="Immunoregulatory_rcpt-like"/>
</dbReference>
<comment type="caution">
    <text evidence="7">The sequence shown here is derived from an EMBL/GenBank/DDBJ whole genome shotgun (WGS) entry which is preliminary data.</text>
</comment>
<name>A0A9P4IPD1_9PEZI</name>
<keyword evidence="8" id="KW-1185">Reference proteome</keyword>
<dbReference type="EMBL" id="ML978121">
    <property type="protein sequence ID" value="KAF2104819.1"/>
    <property type="molecule type" value="Genomic_DNA"/>
</dbReference>
<evidence type="ECO:0000256" key="3">
    <source>
        <dbReference type="ARBA" id="ARBA00022989"/>
    </source>
</evidence>
<keyword evidence="3 6" id="KW-1133">Transmembrane helix</keyword>
<evidence type="ECO:0000256" key="5">
    <source>
        <dbReference type="SAM" id="MobiDB-lite"/>
    </source>
</evidence>
<feature type="compositionally biased region" description="Basic and acidic residues" evidence="5">
    <location>
        <begin position="520"/>
        <end position="534"/>
    </location>
</feature>
<dbReference type="AlphaFoldDB" id="A0A9P4IPD1"/>
<evidence type="ECO:0008006" key="9">
    <source>
        <dbReference type="Google" id="ProtNLM"/>
    </source>
</evidence>
<feature type="region of interest" description="Disordered" evidence="5">
    <location>
        <begin position="436"/>
        <end position="475"/>
    </location>
</feature>
<dbReference type="OrthoDB" id="5361565at2759"/>
<dbReference type="PANTHER" id="PTHR15549">
    <property type="entry name" value="PAIRED IMMUNOGLOBULIN-LIKE TYPE 2 RECEPTOR"/>
    <property type="match status" value="1"/>
</dbReference>
<evidence type="ECO:0000313" key="8">
    <source>
        <dbReference type="Proteomes" id="UP000799772"/>
    </source>
</evidence>
<evidence type="ECO:0000256" key="2">
    <source>
        <dbReference type="ARBA" id="ARBA00022692"/>
    </source>
</evidence>
<dbReference type="InterPro" id="IPR021109">
    <property type="entry name" value="Peptidase_aspartic_dom_sf"/>
</dbReference>
<keyword evidence="2 6" id="KW-0812">Transmembrane</keyword>
<accession>A0A9P4IPD1</accession>
<reference evidence="7" key="1">
    <citation type="journal article" date="2020" name="Stud. Mycol.">
        <title>101 Dothideomycetes genomes: a test case for predicting lifestyles and emergence of pathogens.</title>
        <authorList>
            <person name="Haridas S."/>
            <person name="Albert R."/>
            <person name="Binder M."/>
            <person name="Bloem J."/>
            <person name="Labutti K."/>
            <person name="Salamov A."/>
            <person name="Andreopoulos B."/>
            <person name="Baker S."/>
            <person name="Barry K."/>
            <person name="Bills G."/>
            <person name="Bluhm B."/>
            <person name="Cannon C."/>
            <person name="Castanera R."/>
            <person name="Culley D."/>
            <person name="Daum C."/>
            <person name="Ezra D."/>
            <person name="Gonzalez J."/>
            <person name="Henrissat B."/>
            <person name="Kuo A."/>
            <person name="Liang C."/>
            <person name="Lipzen A."/>
            <person name="Lutzoni F."/>
            <person name="Magnuson J."/>
            <person name="Mondo S."/>
            <person name="Nolan M."/>
            <person name="Ohm R."/>
            <person name="Pangilinan J."/>
            <person name="Park H.-J."/>
            <person name="Ramirez L."/>
            <person name="Alfaro M."/>
            <person name="Sun H."/>
            <person name="Tritt A."/>
            <person name="Yoshinaga Y."/>
            <person name="Zwiers L.-H."/>
            <person name="Turgeon B."/>
            <person name="Goodwin S."/>
            <person name="Spatafora J."/>
            <person name="Crous P."/>
            <person name="Grigoriev I."/>
        </authorList>
    </citation>
    <scope>NUCLEOTIDE SEQUENCE</scope>
    <source>
        <strain evidence="7">CBS 133067</strain>
    </source>
</reference>
<organism evidence="7 8">
    <name type="scientific">Rhizodiscina lignyota</name>
    <dbReference type="NCBI Taxonomy" id="1504668"/>
    <lineage>
        <taxon>Eukaryota</taxon>
        <taxon>Fungi</taxon>
        <taxon>Dikarya</taxon>
        <taxon>Ascomycota</taxon>
        <taxon>Pezizomycotina</taxon>
        <taxon>Dothideomycetes</taxon>
        <taxon>Pleosporomycetidae</taxon>
        <taxon>Aulographales</taxon>
        <taxon>Rhizodiscinaceae</taxon>
        <taxon>Rhizodiscina</taxon>
    </lineage>
</organism>
<proteinExistence type="predicted"/>